<protein>
    <submittedName>
        <fullName evidence="2">Uncharacterized protein</fullName>
    </submittedName>
</protein>
<accession>A0A1X2GWP6</accession>
<dbReference type="EMBL" id="MCGT01000002">
    <property type="protein sequence ID" value="ORX62462.1"/>
    <property type="molecule type" value="Genomic_DNA"/>
</dbReference>
<gene>
    <name evidence="2" type="ORF">DM01DRAFT_1370334</name>
</gene>
<feature type="region of interest" description="Disordered" evidence="1">
    <location>
        <begin position="1"/>
        <end position="52"/>
    </location>
</feature>
<proteinExistence type="predicted"/>
<evidence type="ECO:0000313" key="2">
    <source>
        <dbReference type="EMBL" id="ORX62462.1"/>
    </source>
</evidence>
<organism evidence="2 3">
    <name type="scientific">Hesseltinella vesiculosa</name>
    <dbReference type="NCBI Taxonomy" id="101127"/>
    <lineage>
        <taxon>Eukaryota</taxon>
        <taxon>Fungi</taxon>
        <taxon>Fungi incertae sedis</taxon>
        <taxon>Mucoromycota</taxon>
        <taxon>Mucoromycotina</taxon>
        <taxon>Mucoromycetes</taxon>
        <taxon>Mucorales</taxon>
        <taxon>Cunninghamellaceae</taxon>
        <taxon>Hesseltinella</taxon>
    </lineage>
</organism>
<feature type="compositionally biased region" description="Pro residues" evidence="1">
    <location>
        <begin position="33"/>
        <end position="42"/>
    </location>
</feature>
<comment type="caution">
    <text evidence="2">The sequence shown here is derived from an EMBL/GenBank/DDBJ whole genome shotgun (WGS) entry which is preliminary data.</text>
</comment>
<reference evidence="2 3" key="1">
    <citation type="submission" date="2016-07" db="EMBL/GenBank/DDBJ databases">
        <title>Pervasive Adenine N6-methylation of Active Genes in Fungi.</title>
        <authorList>
            <consortium name="DOE Joint Genome Institute"/>
            <person name="Mondo S.J."/>
            <person name="Dannebaum R.O."/>
            <person name="Kuo R.C."/>
            <person name="Labutti K."/>
            <person name="Haridas S."/>
            <person name="Kuo A."/>
            <person name="Salamov A."/>
            <person name="Ahrendt S.R."/>
            <person name="Lipzen A."/>
            <person name="Sullivan W."/>
            <person name="Andreopoulos W.B."/>
            <person name="Clum A."/>
            <person name="Lindquist E."/>
            <person name="Daum C."/>
            <person name="Ramamoorthy G.K."/>
            <person name="Gryganskyi A."/>
            <person name="Culley D."/>
            <person name="Magnuson J.K."/>
            <person name="James T.Y."/>
            <person name="O'Malley M.A."/>
            <person name="Stajich J.E."/>
            <person name="Spatafora J.W."/>
            <person name="Visel A."/>
            <person name="Grigoriev I.V."/>
        </authorList>
    </citation>
    <scope>NUCLEOTIDE SEQUENCE [LARGE SCALE GENOMIC DNA]</scope>
    <source>
        <strain evidence="2 3">NRRL 3301</strain>
    </source>
</reference>
<keyword evidence="3" id="KW-1185">Reference proteome</keyword>
<sequence>MTPYDKQQQRHRQRVTTAVPFATPSLEQLPSPSTTPPVPSPAPAATSHVMNGQDTGVSVSRFVTKETCALLIQEVVMKATAAERNRTALSIDQKQCLNDVDMLRKM</sequence>
<evidence type="ECO:0000256" key="1">
    <source>
        <dbReference type="SAM" id="MobiDB-lite"/>
    </source>
</evidence>
<name>A0A1X2GWP6_9FUNG</name>
<dbReference type="Proteomes" id="UP000242146">
    <property type="component" value="Unassembled WGS sequence"/>
</dbReference>
<dbReference type="AlphaFoldDB" id="A0A1X2GWP6"/>
<evidence type="ECO:0000313" key="3">
    <source>
        <dbReference type="Proteomes" id="UP000242146"/>
    </source>
</evidence>